<evidence type="ECO:0000256" key="4">
    <source>
        <dbReference type="PROSITE-ProRule" id="PRU00259"/>
    </source>
</evidence>
<feature type="compositionally biased region" description="Low complexity" evidence="5">
    <location>
        <begin position="1"/>
        <end position="12"/>
    </location>
</feature>
<dbReference type="InterPro" id="IPR011989">
    <property type="entry name" value="ARM-like"/>
</dbReference>
<dbReference type="Gene3D" id="1.25.10.10">
    <property type="entry name" value="Leucine-rich Repeat Variant"/>
    <property type="match status" value="1"/>
</dbReference>
<evidence type="ECO:0000256" key="1">
    <source>
        <dbReference type="ARBA" id="ARBA00010394"/>
    </source>
</evidence>
<protein>
    <recommendedName>
        <fullName evidence="8">Importin subunit alpha</fullName>
    </recommendedName>
</protein>
<feature type="region of interest" description="Disordered" evidence="5">
    <location>
        <begin position="699"/>
        <end position="837"/>
    </location>
</feature>
<evidence type="ECO:0000256" key="2">
    <source>
        <dbReference type="ARBA" id="ARBA00022448"/>
    </source>
</evidence>
<feature type="compositionally biased region" description="Low complexity" evidence="5">
    <location>
        <begin position="47"/>
        <end position="60"/>
    </location>
</feature>
<feature type="region of interest" description="Disordered" evidence="5">
    <location>
        <begin position="871"/>
        <end position="895"/>
    </location>
</feature>
<feature type="compositionally biased region" description="Low complexity" evidence="5">
    <location>
        <begin position="193"/>
        <end position="212"/>
    </location>
</feature>
<dbReference type="SUPFAM" id="SSF48371">
    <property type="entry name" value="ARM repeat"/>
    <property type="match status" value="1"/>
</dbReference>
<proteinExistence type="inferred from homology"/>
<comment type="similarity">
    <text evidence="1">Belongs to the importin alpha family.</text>
</comment>
<dbReference type="GO" id="GO:0015031">
    <property type="term" value="P:protein transport"/>
    <property type="evidence" value="ECO:0007669"/>
    <property type="project" value="UniProtKB-KW"/>
</dbReference>
<evidence type="ECO:0008006" key="8">
    <source>
        <dbReference type="Google" id="ProtNLM"/>
    </source>
</evidence>
<evidence type="ECO:0000313" key="6">
    <source>
        <dbReference type="EMBL" id="KAL3804824.1"/>
    </source>
</evidence>
<feature type="region of interest" description="Disordered" evidence="5">
    <location>
        <begin position="37"/>
        <end position="74"/>
    </location>
</feature>
<dbReference type="EMBL" id="JABMIG020000005">
    <property type="protein sequence ID" value="KAL3804824.1"/>
    <property type="molecule type" value="Genomic_DNA"/>
</dbReference>
<evidence type="ECO:0000313" key="7">
    <source>
        <dbReference type="Proteomes" id="UP001516023"/>
    </source>
</evidence>
<dbReference type="PROSITE" id="PS50176">
    <property type="entry name" value="ARM_REPEAT"/>
    <property type="match status" value="1"/>
</dbReference>
<feature type="region of interest" description="Disordered" evidence="5">
    <location>
        <begin position="190"/>
        <end position="221"/>
    </location>
</feature>
<reference evidence="6 7" key="1">
    <citation type="journal article" date="2020" name="G3 (Bethesda)">
        <title>Improved Reference Genome for Cyclotella cryptica CCMP332, a Model for Cell Wall Morphogenesis, Salinity Adaptation, and Lipid Production in Diatoms (Bacillariophyta).</title>
        <authorList>
            <person name="Roberts W.R."/>
            <person name="Downey K.M."/>
            <person name="Ruck E.C."/>
            <person name="Traller J.C."/>
            <person name="Alverson A.J."/>
        </authorList>
    </citation>
    <scope>NUCLEOTIDE SEQUENCE [LARGE SCALE GENOMIC DNA]</scope>
    <source>
        <strain evidence="6 7">CCMP332</strain>
    </source>
</reference>
<organism evidence="6 7">
    <name type="scientific">Cyclotella cryptica</name>
    <dbReference type="NCBI Taxonomy" id="29204"/>
    <lineage>
        <taxon>Eukaryota</taxon>
        <taxon>Sar</taxon>
        <taxon>Stramenopiles</taxon>
        <taxon>Ochrophyta</taxon>
        <taxon>Bacillariophyta</taxon>
        <taxon>Coscinodiscophyceae</taxon>
        <taxon>Thalassiosirophycidae</taxon>
        <taxon>Stephanodiscales</taxon>
        <taxon>Stephanodiscaceae</taxon>
        <taxon>Cyclotella</taxon>
    </lineage>
</organism>
<comment type="caution">
    <text evidence="6">The sequence shown here is derived from an EMBL/GenBank/DDBJ whole genome shotgun (WGS) entry which is preliminary data.</text>
</comment>
<sequence>MAEMTTETTTTEGQSQSMPTSIDALRELNRLLESALRMGGGDDGKNDASSSAVVDGSVADDGGGQGTAAGGGGDSWRLDTARRLGWLLSSQLNAIQEELENVNDYDLSDNPLLPALARQSRYWIPLLLSWVRQDCTDDDEDAFESSLSLKQRRRRHQHTTTTGRKYVQIESLRALNLLHEWMVRCEETEQPVTTNNNHNNNNTGQNAKKSNNIPTLTSQQPLSTPTQKLLLRHPDAVPIAISLLSSPDRAVMEQSTWILGSIASGGLETMSPPSLTCVANAAATAMRSGSENVSVAIPASSGGDDEDVKESNSGGSRKEKSGTLTARDAILAAGTLPALLECLDRNPHNIELHRIGVWCLSSLIEGRYSSSGSGGNSAASAGERKFYGEEIDVLALLPTLRRLLHMEDWEVLTYACWTLSHVCDGPASNINAVLYSENPSKKKGSTYFDPERGLVPRLIELLMHPYPKVVKPALRTIGNVVCAECTDSQHSCIPDYTEVILDLNAVPYLRDLVCHENREIQKESCWTLSNIAAGTISQIQAVIDSGVIPPLVELVSDPSTDKEVRSEACWVVLNATSCGSDEQIETLVEEGCVNVLGVLLAEPSMIMMSMEGLERVLQTEEAKDAADLRANNGSSMGIAQRPVIVICAKLINGVMELNHSSSAAAKRARFCHECKCHVCCNCDCRVYHLSYQEELWAEDDEKAEAKTKSKKNKKQKKKAARDKKKAAPPAKNTSAADAKNPPLETTTKTDLEKSKTITVEPSSSAKEDIQSKSSPPLSADNKTRRNELLPTTTNEQRGSRKASSSSPSRGTIDDDSASVGADNSGSVMNELPDSNHDEPIDLVLYLQQTGSIIALAKLMDSLYADEKFDDEEEMVGEEGPQMSVKQDITRAMSRQ</sequence>
<accession>A0ABD3QXT2</accession>
<dbReference type="InterPro" id="IPR016024">
    <property type="entry name" value="ARM-type_fold"/>
</dbReference>
<feature type="compositionally biased region" description="Low complexity" evidence="5">
    <location>
        <begin position="727"/>
        <end position="738"/>
    </location>
</feature>
<dbReference type="InterPro" id="IPR000225">
    <property type="entry name" value="Armadillo"/>
</dbReference>
<feature type="region of interest" description="Disordered" evidence="5">
    <location>
        <begin position="1"/>
        <end position="20"/>
    </location>
</feature>
<dbReference type="Proteomes" id="UP001516023">
    <property type="component" value="Unassembled WGS sequence"/>
</dbReference>
<feature type="region of interest" description="Disordered" evidence="5">
    <location>
        <begin position="289"/>
        <end position="321"/>
    </location>
</feature>
<keyword evidence="2" id="KW-0813">Transport</keyword>
<dbReference type="PANTHER" id="PTHR23316">
    <property type="entry name" value="IMPORTIN ALPHA"/>
    <property type="match status" value="1"/>
</dbReference>
<evidence type="ECO:0000256" key="5">
    <source>
        <dbReference type="SAM" id="MobiDB-lite"/>
    </source>
</evidence>
<feature type="repeat" description="ARM" evidence="4">
    <location>
        <begin position="546"/>
        <end position="576"/>
    </location>
</feature>
<gene>
    <name evidence="6" type="ORF">HJC23_006596</name>
</gene>
<feature type="compositionally biased region" description="Gly residues" evidence="5">
    <location>
        <begin position="61"/>
        <end position="74"/>
    </location>
</feature>
<dbReference type="Pfam" id="PF00514">
    <property type="entry name" value="Arm"/>
    <property type="match status" value="2"/>
</dbReference>
<keyword evidence="7" id="KW-1185">Reference proteome</keyword>
<name>A0ABD3QXT2_9STRA</name>
<feature type="compositionally biased region" description="Basic residues" evidence="5">
    <location>
        <begin position="708"/>
        <end position="726"/>
    </location>
</feature>
<dbReference type="SMART" id="SM00185">
    <property type="entry name" value="ARM"/>
    <property type="match status" value="6"/>
</dbReference>
<dbReference type="AlphaFoldDB" id="A0ABD3QXT2"/>
<keyword evidence="3" id="KW-0653">Protein transport</keyword>
<evidence type="ECO:0000256" key="3">
    <source>
        <dbReference type="ARBA" id="ARBA00022927"/>
    </source>
</evidence>